<dbReference type="Proteomes" id="UP001281410">
    <property type="component" value="Unassembled WGS sequence"/>
</dbReference>
<accession>A0AAE0EBT5</accession>
<proteinExistence type="predicted"/>
<evidence type="ECO:0000313" key="1">
    <source>
        <dbReference type="EMBL" id="KAK3222112.1"/>
    </source>
</evidence>
<organism evidence="1 2">
    <name type="scientific">Dipteronia sinensis</name>
    <dbReference type="NCBI Taxonomy" id="43782"/>
    <lineage>
        <taxon>Eukaryota</taxon>
        <taxon>Viridiplantae</taxon>
        <taxon>Streptophyta</taxon>
        <taxon>Embryophyta</taxon>
        <taxon>Tracheophyta</taxon>
        <taxon>Spermatophyta</taxon>
        <taxon>Magnoliopsida</taxon>
        <taxon>eudicotyledons</taxon>
        <taxon>Gunneridae</taxon>
        <taxon>Pentapetalae</taxon>
        <taxon>rosids</taxon>
        <taxon>malvids</taxon>
        <taxon>Sapindales</taxon>
        <taxon>Sapindaceae</taxon>
        <taxon>Hippocastanoideae</taxon>
        <taxon>Acereae</taxon>
        <taxon>Dipteronia</taxon>
    </lineage>
</organism>
<comment type="caution">
    <text evidence="1">The sequence shown here is derived from an EMBL/GenBank/DDBJ whole genome shotgun (WGS) entry which is preliminary data.</text>
</comment>
<dbReference type="AlphaFoldDB" id="A0AAE0EBT5"/>
<reference evidence="1" key="1">
    <citation type="journal article" date="2023" name="Plant J.">
        <title>Genome sequences and population genomics provide insights into the demographic history, inbreeding, and mutation load of two 'living fossil' tree species of Dipteronia.</title>
        <authorList>
            <person name="Feng Y."/>
            <person name="Comes H.P."/>
            <person name="Chen J."/>
            <person name="Zhu S."/>
            <person name="Lu R."/>
            <person name="Zhang X."/>
            <person name="Li P."/>
            <person name="Qiu J."/>
            <person name="Olsen K.M."/>
            <person name="Qiu Y."/>
        </authorList>
    </citation>
    <scope>NUCLEOTIDE SEQUENCE</scope>
    <source>
        <strain evidence="1">NBL</strain>
    </source>
</reference>
<gene>
    <name evidence="1" type="ORF">Dsin_009137</name>
</gene>
<name>A0AAE0EBT5_9ROSI</name>
<dbReference type="PANTHER" id="PTHR10492">
    <property type="match status" value="1"/>
</dbReference>
<dbReference type="PANTHER" id="PTHR10492:SF94">
    <property type="entry name" value="ATP-DEPENDENT DNA HELICASE"/>
    <property type="match status" value="1"/>
</dbReference>
<evidence type="ECO:0000313" key="2">
    <source>
        <dbReference type="Proteomes" id="UP001281410"/>
    </source>
</evidence>
<sequence length="109" mass="12727">MRAKFDPLFNQFLLQIGNGTEETDVDEKIRLPAMMTLPYEDNETSLNTLLNLIFPNIHNYSSNVNFMINRAILTPTNDYVDEINNLFIHKFPGNDVKYYSFDETLDKTE</sequence>
<keyword evidence="2" id="KW-1185">Reference proteome</keyword>
<dbReference type="EMBL" id="JANJYJ010000003">
    <property type="protein sequence ID" value="KAK3222112.1"/>
    <property type="molecule type" value="Genomic_DNA"/>
</dbReference>
<protein>
    <recommendedName>
        <fullName evidence="3">ATP-dependent DNA helicase</fullName>
    </recommendedName>
</protein>
<evidence type="ECO:0008006" key="3">
    <source>
        <dbReference type="Google" id="ProtNLM"/>
    </source>
</evidence>